<dbReference type="GeneID" id="18933074"/>
<dbReference type="HOGENOM" id="CLU_315956_0_0_1"/>
<feature type="compositionally biased region" description="Polar residues" evidence="3">
    <location>
        <begin position="266"/>
        <end position="285"/>
    </location>
</feature>
<evidence type="ECO:0000256" key="3">
    <source>
        <dbReference type="SAM" id="MobiDB-lite"/>
    </source>
</evidence>
<feature type="compositionally biased region" description="Low complexity" evidence="3">
    <location>
        <begin position="104"/>
        <end position="113"/>
    </location>
</feature>
<accession>F4RR16</accession>
<feature type="coiled-coil region" evidence="2">
    <location>
        <begin position="690"/>
        <end position="724"/>
    </location>
</feature>
<feature type="compositionally biased region" description="Low complexity" evidence="3">
    <location>
        <begin position="39"/>
        <end position="50"/>
    </location>
</feature>
<dbReference type="RefSeq" id="XP_007411587.1">
    <property type="nucleotide sequence ID" value="XM_007411525.1"/>
</dbReference>
<feature type="compositionally biased region" description="Polar residues" evidence="3">
    <location>
        <begin position="331"/>
        <end position="340"/>
    </location>
</feature>
<reference evidence="6" key="1">
    <citation type="journal article" date="2011" name="Proc. Natl. Acad. Sci. U.S.A.">
        <title>Obligate biotrophy features unraveled by the genomic analysis of rust fungi.</title>
        <authorList>
            <person name="Duplessis S."/>
            <person name="Cuomo C.A."/>
            <person name="Lin Y.-C."/>
            <person name="Aerts A."/>
            <person name="Tisserant E."/>
            <person name="Veneault-Fourrey C."/>
            <person name="Joly D.L."/>
            <person name="Hacquard S."/>
            <person name="Amselem J."/>
            <person name="Cantarel B.L."/>
            <person name="Chiu R."/>
            <person name="Coutinho P.M."/>
            <person name="Feau N."/>
            <person name="Field M."/>
            <person name="Frey P."/>
            <person name="Gelhaye E."/>
            <person name="Goldberg J."/>
            <person name="Grabherr M.G."/>
            <person name="Kodira C.D."/>
            <person name="Kohler A."/>
            <person name="Kuees U."/>
            <person name="Lindquist E.A."/>
            <person name="Lucas S.M."/>
            <person name="Mago R."/>
            <person name="Mauceli E."/>
            <person name="Morin E."/>
            <person name="Murat C."/>
            <person name="Pangilinan J.L."/>
            <person name="Park R."/>
            <person name="Pearson M."/>
            <person name="Quesneville H."/>
            <person name="Rouhier N."/>
            <person name="Sakthikumar S."/>
            <person name="Salamov A.A."/>
            <person name="Schmutz J."/>
            <person name="Selles B."/>
            <person name="Shapiro H."/>
            <person name="Tanguay P."/>
            <person name="Tuskan G.A."/>
            <person name="Henrissat B."/>
            <person name="Van de Peer Y."/>
            <person name="Rouze P."/>
            <person name="Ellis J.G."/>
            <person name="Dodds P.N."/>
            <person name="Schein J.E."/>
            <person name="Zhong S."/>
            <person name="Hamelin R.C."/>
            <person name="Grigoriev I.V."/>
            <person name="Szabo L.J."/>
            <person name="Martin F."/>
        </authorList>
    </citation>
    <scope>NUCLEOTIDE SEQUENCE [LARGE SCALE GENOMIC DNA]</scope>
    <source>
        <strain evidence="6">98AG31 / pathotype 3-4-7</strain>
    </source>
</reference>
<dbReference type="KEGG" id="mlr:MELLADRAFT_78169"/>
<dbReference type="GO" id="GO:0005856">
    <property type="term" value="C:cytoskeleton"/>
    <property type="evidence" value="ECO:0007669"/>
    <property type="project" value="TreeGrafter"/>
</dbReference>
<dbReference type="Pfam" id="PF15456">
    <property type="entry name" value="Uds1"/>
    <property type="match status" value="1"/>
</dbReference>
<evidence type="ECO:0000256" key="1">
    <source>
        <dbReference type="ARBA" id="ARBA00023054"/>
    </source>
</evidence>
<protein>
    <recommendedName>
        <fullName evidence="4">Up-regulated during septation protein 1 domain-containing protein</fullName>
    </recommendedName>
</protein>
<dbReference type="SUPFAM" id="SSF57997">
    <property type="entry name" value="Tropomyosin"/>
    <property type="match status" value="1"/>
</dbReference>
<feature type="compositionally biased region" description="Polar residues" evidence="3">
    <location>
        <begin position="293"/>
        <end position="302"/>
    </location>
</feature>
<feature type="region of interest" description="Disordered" evidence="3">
    <location>
        <begin position="432"/>
        <end position="467"/>
    </location>
</feature>
<feature type="region of interest" description="Disordered" evidence="3">
    <location>
        <begin position="266"/>
        <end position="302"/>
    </location>
</feature>
<dbReference type="InterPro" id="IPR029191">
    <property type="entry name" value="Uds1"/>
</dbReference>
<dbReference type="OrthoDB" id="5569911at2759"/>
<evidence type="ECO:0000313" key="5">
    <source>
        <dbReference type="EMBL" id="EGG05222.1"/>
    </source>
</evidence>
<dbReference type="PANTHER" id="PTHR32083:SF48">
    <property type="entry name" value="TRANS-GOLGI NETWORK-LOCALIZED SYP41-INTERACTING PROTEIN 1"/>
    <property type="match status" value="1"/>
</dbReference>
<name>F4RR16_MELLP</name>
<feature type="compositionally biased region" description="Low complexity" evidence="3">
    <location>
        <begin position="11"/>
        <end position="25"/>
    </location>
</feature>
<feature type="region of interest" description="Disordered" evidence="3">
    <location>
        <begin position="1"/>
        <end position="125"/>
    </location>
</feature>
<feature type="compositionally biased region" description="Polar residues" evidence="3">
    <location>
        <begin position="437"/>
        <end position="449"/>
    </location>
</feature>
<keyword evidence="6" id="KW-1185">Reference proteome</keyword>
<feature type="compositionally biased region" description="Polar residues" evidence="3">
    <location>
        <begin position="68"/>
        <end position="85"/>
    </location>
</feature>
<organism evidence="6">
    <name type="scientific">Melampsora larici-populina (strain 98AG31 / pathotype 3-4-7)</name>
    <name type="common">Poplar leaf rust fungus</name>
    <dbReference type="NCBI Taxonomy" id="747676"/>
    <lineage>
        <taxon>Eukaryota</taxon>
        <taxon>Fungi</taxon>
        <taxon>Dikarya</taxon>
        <taxon>Basidiomycota</taxon>
        <taxon>Pucciniomycotina</taxon>
        <taxon>Pucciniomycetes</taxon>
        <taxon>Pucciniales</taxon>
        <taxon>Melampsoraceae</taxon>
        <taxon>Melampsora</taxon>
    </lineage>
</organism>
<evidence type="ECO:0000259" key="4">
    <source>
        <dbReference type="Pfam" id="PF15456"/>
    </source>
</evidence>
<gene>
    <name evidence="5" type="ORF">MELLADRAFT_78169</name>
</gene>
<dbReference type="EMBL" id="GL883114">
    <property type="protein sequence ID" value="EGG05222.1"/>
    <property type="molecule type" value="Genomic_DNA"/>
</dbReference>
<dbReference type="Proteomes" id="UP000001072">
    <property type="component" value="Unassembled WGS sequence"/>
</dbReference>
<dbReference type="InParanoid" id="F4RR16"/>
<dbReference type="PANTHER" id="PTHR32083">
    <property type="entry name" value="CILIA AND FLAGELLA-ASSOCIATED PROTEIN 58-RELATED"/>
    <property type="match status" value="1"/>
</dbReference>
<dbReference type="STRING" id="747676.F4RR16"/>
<dbReference type="Gene3D" id="1.10.287.1490">
    <property type="match status" value="1"/>
</dbReference>
<feature type="coiled-coil region" evidence="2">
    <location>
        <begin position="808"/>
        <end position="943"/>
    </location>
</feature>
<proteinExistence type="predicted"/>
<keyword evidence="1 2" id="KW-0175">Coiled coil</keyword>
<evidence type="ECO:0000313" key="6">
    <source>
        <dbReference type="Proteomes" id="UP000001072"/>
    </source>
</evidence>
<feature type="compositionally biased region" description="Polar residues" evidence="3">
    <location>
        <begin position="26"/>
        <end position="38"/>
    </location>
</feature>
<dbReference type="VEuPathDB" id="FungiDB:MELLADRAFT_78169"/>
<feature type="domain" description="Up-regulated during septation protein 1" evidence="4">
    <location>
        <begin position="138"/>
        <end position="257"/>
    </location>
</feature>
<feature type="region of interest" description="Disordered" evidence="3">
    <location>
        <begin position="318"/>
        <end position="340"/>
    </location>
</feature>
<sequence>MRRMFGNAFQSNTTSPTNNSHSTTNYQTDPLRSSQVDFSPSNSRSQSINSDPFGSLDDVFSPERLPFGSSQAGSFSNSPSHTRFPNTHEPASKTIRLDQRNRSDSATSFSDSSRGPARSPSTKHVLLGPDLKSKMMLELLSGQALVEASSFQILSFNRVQQLKKCTHSDFPTPSLSNQDQMKLENRLTSISNNLVLEKKIHDATLTLAESDVNQNDSNLEHSNQRLEQLRDEKARIQSELSEISTKLLQHLSATLSLSLKKLEQNQPSDYSSSFGQSPTRSASNHRQADQHRSPSPSLTDASRCTILSSDRFDGPHLFANNRHGLDHHQASHPSPRSASNLTLDTGQLLQYEKTIAQQTSDLEQLRAELANLRQQSVLAETNRTSNQANDLKRVERELKLENERVRHQTDQTHTQELDRLRREVDSLAADLERERSQLSGDKQAFSTRTSDAEARARAAEASQRQLEADVDRLRSELETAEEAKDSVRIELAALQAAVTRLADQKADSERQYQTLAEQLSSKESERREAIAQLDNFRSMVEKLEAENITLNKSVEDLKAQSDQQAEEKAKDDIDEPLSNHSAEWEKLLEKFSGVSTQVTLTNASFAQFLRGAPSQISMEGRMEWMNELIGHLENHLKIITTQHESTLETERQSHEQASQAQMDERTILSTQVAELETKLFELQSSHTPAATTTSSELETVTQQLAAAEKRIEEATTSANVVEKALRELFKSLPANAETRARLEHDADLGAFRLGYEAQPTKKSGLGGLFGLGKRAATPVEEGSEYTFDSFLERIKLLNESDKKLVDRLIKYEIEKDSYKNNATRAQKLAEECQAALKTYQSQVKELEERLEYADTQSATMLDRFNDLMESEEKAHALAKRSEAYTTQIANLNQQIENLKKELEEREDEIESMKKSEVKARHRFEDLEGEMSSLKLKLKQVERQ</sequence>
<feature type="coiled-coil region" evidence="2">
    <location>
        <begin position="212"/>
        <end position="246"/>
    </location>
</feature>
<dbReference type="eggNOG" id="ENOG502QWKV">
    <property type="taxonomic scope" value="Eukaryota"/>
</dbReference>
<evidence type="ECO:0000256" key="2">
    <source>
        <dbReference type="SAM" id="Coils"/>
    </source>
</evidence>
<dbReference type="AlphaFoldDB" id="F4RR16"/>